<evidence type="ECO:0000313" key="1">
    <source>
        <dbReference type="EMBL" id="KAJ0105326.1"/>
    </source>
</evidence>
<accession>A0ACC1BZB8</accession>
<sequence length="563" mass="64068">MDVLVGFRFHPTDEEIIRFLEKKRLDPDFSVHAITETNIYDFEPGELFGLSQIQSDGKWCSFFCAPDYVNAERDRVHRATKTGYWKITGTKTDWVMHQFSAKDNPLYKKDFVVCRVKRNGDKKRRNSTYVKGRQHKKLRTSTEVERQQHQNLPISIRNEGQVNHHLAFENTFLESQLPPNSNLISKFRNLVEENSSISESRNFGEDTSISDSRIRVEEYTSSESRDCVEENTSISRNRIEENTSPELQLLLQFLRKIVFFQLKKTLLPELELLSQLPASDYLISESRNRIFSAEENTSPELELLSQLPASDYLISEYRNRIFSAEENTSPELEFLSHLPANDYLISESRNHVVSAEENTTPELRLLPQFLPSNCMISEENTSQEFQLLPQYLPNNNLISNARNHAEGNISPEQLLPSNVLISNSRNQVIENTSPKSQLQSSNNLISNSANHIVENSLPVYSDLPTISNALEGNELDEASFSTLPSLINQEQGSSYSSFSISDCSPFGSEWEIIIMNPQFVIHDPCEGTGRSILPLYFNSPEAGGGFCGGDSSDINKWVNDISV</sequence>
<name>A0ACC1BZB8_9ROSI</name>
<evidence type="ECO:0000313" key="2">
    <source>
        <dbReference type="Proteomes" id="UP001164250"/>
    </source>
</evidence>
<organism evidence="1 2">
    <name type="scientific">Pistacia atlantica</name>
    <dbReference type="NCBI Taxonomy" id="434234"/>
    <lineage>
        <taxon>Eukaryota</taxon>
        <taxon>Viridiplantae</taxon>
        <taxon>Streptophyta</taxon>
        <taxon>Embryophyta</taxon>
        <taxon>Tracheophyta</taxon>
        <taxon>Spermatophyta</taxon>
        <taxon>Magnoliopsida</taxon>
        <taxon>eudicotyledons</taxon>
        <taxon>Gunneridae</taxon>
        <taxon>Pentapetalae</taxon>
        <taxon>rosids</taxon>
        <taxon>malvids</taxon>
        <taxon>Sapindales</taxon>
        <taxon>Anacardiaceae</taxon>
        <taxon>Pistacia</taxon>
    </lineage>
</organism>
<gene>
    <name evidence="1" type="ORF">Patl1_17937</name>
</gene>
<reference evidence="2" key="1">
    <citation type="journal article" date="2023" name="G3 (Bethesda)">
        <title>Genome assembly and association tests identify interacting loci associated with vigor, precocity, and sex in interspecific pistachio rootstocks.</title>
        <authorList>
            <person name="Palmer W."/>
            <person name="Jacygrad E."/>
            <person name="Sagayaradj S."/>
            <person name="Cavanaugh K."/>
            <person name="Han R."/>
            <person name="Bertier L."/>
            <person name="Beede B."/>
            <person name="Kafkas S."/>
            <person name="Golino D."/>
            <person name="Preece J."/>
            <person name="Michelmore R."/>
        </authorList>
    </citation>
    <scope>NUCLEOTIDE SEQUENCE [LARGE SCALE GENOMIC DNA]</scope>
</reference>
<dbReference type="Proteomes" id="UP001164250">
    <property type="component" value="Chromosome 2"/>
</dbReference>
<dbReference type="EMBL" id="CM047898">
    <property type="protein sequence ID" value="KAJ0105326.1"/>
    <property type="molecule type" value="Genomic_DNA"/>
</dbReference>
<keyword evidence="2" id="KW-1185">Reference proteome</keyword>
<comment type="caution">
    <text evidence="1">The sequence shown here is derived from an EMBL/GenBank/DDBJ whole genome shotgun (WGS) entry which is preliminary data.</text>
</comment>
<proteinExistence type="predicted"/>
<protein>
    <submittedName>
        <fullName evidence="1">Uncharacterized protein</fullName>
    </submittedName>
</protein>